<dbReference type="OrthoDB" id="74210at2759"/>
<feature type="domain" description="Mis18" evidence="13">
    <location>
        <begin position="10"/>
        <end position="108"/>
    </location>
</feature>
<gene>
    <name evidence="14" type="ORF">HOLleu_31571</name>
</gene>
<evidence type="ECO:0000256" key="11">
    <source>
        <dbReference type="ARBA" id="ARBA00023328"/>
    </source>
</evidence>
<keyword evidence="4" id="KW-0158">Chromosome</keyword>
<feature type="compositionally biased region" description="Basic and acidic residues" evidence="12">
    <location>
        <begin position="178"/>
        <end position="188"/>
    </location>
</feature>
<comment type="caution">
    <text evidence="14">The sequence shown here is derived from an EMBL/GenBank/DDBJ whole genome shotgun (WGS) entry which is preliminary data.</text>
</comment>
<keyword evidence="15" id="KW-1185">Reference proteome</keyword>
<feature type="region of interest" description="Disordered" evidence="12">
    <location>
        <begin position="174"/>
        <end position="298"/>
    </location>
</feature>
<keyword evidence="7" id="KW-0498">Mitosis</keyword>
<accession>A0A9Q0YQJ9</accession>
<evidence type="ECO:0000259" key="13">
    <source>
        <dbReference type="PROSITE" id="PS51793"/>
    </source>
</evidence>
<evidence type="ECO:0000256" key="10">
    <source>
        <dbReference type="ARBA" id="ARBA00023306"/>
    </source>
</evidence>
<dbReference type="GO" id="GO:0034080">
    <property type="term" value="P:CENP-A containing chromatin assembly"/>
    <property type="evidence" value="ECO:0007669"/>
    <property type="project" value="TreeGrafter"/>
</dbReference>
<dbReference type="GO" id="GO:0000785">
    <property type="term" value="C:chromatin"/>
    <property type="evidence" value="ECO:0007669"/>
    <property type="project" value="TreeGrafter"/>
</dbReference>
<dbReference type="Pfam" id="PF03226">
    <property type="entry name" value="Yippee-Mis18"/>
    <property type="match status" value="1"/>
</dbReference>
<proteinExistence type="predicted"/>
<dbReference type="GO" id="GO:0007059">
    <property type="term" value="P:chromosome segregation"/>
    <property type="evidence" value="ECO:0007669"/>
    <property type="project" value="TreeGrafter"/>
</dbReference>
<keyword evidence="9" id="KW-0539">Nucleus</keyword>
<evidence type="ECO:0000313" key="15">
    <source>
        <dbReference type="Proteomes" id="UP001152320"/>
    </source>
</evidence>
<evidence type="ECO:0000256" key="9">
    <source>
        <dbReference type="ARBA" id="ARBA00023242"/>
    </source>
</evidence>
<feature type="compositionally biased region" description="Basic and acidic residues" evidence="12">
    <location>
        <begin position="264"/>
        <end position="276"/>
    </location>
</feature>
<evidence type="ECO:0000256" key="12">
    <source>
        <dbReference type="SAM" id="MobiDB-lite"/>
    </source>
</evidence>
<evidence type="ECO:0000256" key="6">
    <source>
        <dbReference type="ARBA" id="ARBA00022723"/>
    </source>
</evidence>
<dbReference type="PANTHER" id="PTHR16431:SF1">
    <property type="entry name" value="NEUROGENIC PROTEIN MASTERMIND"/>
    <property type="match status" value="1"/>
</dbReference>
<reference evidence="14" key="1">
    <citation type="submission" date="2021-10" db="EMBL/GenBank/DDBJ databases">
        <title>Tropical sea cucumber genome reveals ecological adaptation and Cuvierian tubules defense mechanism.</title>
        <authorList>
            <person name="Chen T."/>
        </authorList>
    </citation>
    <scope>NUCLEOTIDE SEQUENCE</scope>
    <source>
        <strain evidence="14">Nanhai2018</strain>
        <tissue evidence="14">Muscle</tissue>
    </source>
</reference>
<dbReference type="PANTHER" id="PTHR16431">
    <property type="entry name" value="NEUROGENIC PROTEIN MASTERMIND"/>
    <property type="match status" value="1"/>
</dbReference>
<dbReference type="GO" id="GO:0046872">
    <property type="term" value="F:metal ion binding"/>
    <property type="evidence" value="ECO:0007669"/>
    <property type="project" value="UniProtKB-KW"/>
</dbReference>
<dbReference type="EMBL" id="JAIZAY010000016">
    <property type="protein sequence ID" value="KAJ8026668.1"/>
    <property type="molecule type" value="Genomic_DNA"/>
</dbReference>
<evidence type="ECO:0000256" key="1">
    <source>
        <dbReference type="ARBA" id="ARBA00003694"/>
    </source>
</evidence>
<comment type="subcellular location">
    <subcellularLocation>
        <location evidence="3">Chromosome</location>
        <location evidence="3">Centromere</location>
    </subcellularLocation>
    <subcellularLocation>
        <location evidence="2">Nucleus</location>
    </subcellularLocation>
</comment>
<evidence type="ECO:0000313" key="14">
    <source>
        <dbReference type="EMBL" id="KAJ8026668.1"/>
    </source>
</evidence>
<dbReference type="InterPro" id="IPR034752">
    <property type="entry name" value="Mis18"/>
</dbReference>
<organism evidence="14 15">
    <name type="scientific">Holothuria leucospilota</name>
    <name type="common">Black long sea cucumber</name>
    <name type="synonym">Mertensiothuria leucospilota</name>
    <dbReference type="NCBI Taxonomy" id="206669"/>
    <lineage>
        <taxon>Eukaryota</taxon>
        <taxon>Metazoa</taxon>
        <taxon>Echinodermata</taxon>
        <taxon>Eleutherozoa</taxon>
        <taxon>Echinozoa</taxon>
        <taxon>Holothuroidea</taxon>
        <taxon>Aspidochirotacea</taxon>
        <taxon>Aspidochirotida</taxon>
        <taxon>Holothuriidae</taxon>
        <taxon>Holothuria</taxon>
    </lineage>
</organism>
<sequence>MASFDGDEELILFQCSTCNVILADTLQSDGANADLGIVSLEDVPDTVAIDSKSKISKDEEDSGCIVSLLSCVSCKTLVGKLYRETTEELSNLQDHACLSLDRLTFYTVPRRNSKNNRSTSQDSKSSEKGRDYHHDDHDMLAEMKSEIHKIQYVICSFDERIKRIEQLLKLPQLDEESERSVEPVRQERNSFSSRNSSKMEEEHLMIDSSRSGYGSLHQRTGHMSDGSDIQHPPERLRSPAKSNNSLGTPNKPFKKSSTNKTKKPKELRVNKRKNVESDEEFVLAGKKQRTNLNRGQYS</sequence>
<keyword evidence="11" id="KW-0137">Centromere</keyword>
<comment type="function">
    <text evidence="1">Required for recruitment of CENPA to centromeres and normal chromosome segregation during mitosis.</text>
</comment>
<evidence type="ECO:0000256" key="4">
    <source>
        <dbReference type="ARBA" id="ARBA00022454"/>
    </source>
</evidence>
<evidence type="ECO:0000256" key="2">
    <source>
        <dbReference type="ARBA" id="ARBA00004123"/>
    </source>
</evidence>
<keyword evidence="5" id="KW-0132">Cell division</keyword>
<dbReference type="AlphaFoldDB" id="A0A9Q0YQJ9"/>
<keyword evidence="8" id="KW-0862">Zinc</keyword>
<dbReference type="InterPro" id="IPR004910">
    <property type="entry name" value="Yippee/Mis18/Cereblon"/>
</dbReference>
<keyword evidence="6" id="KW-0479">Metal-binding</keyword>
<dbReference type="Proteomes" id="UP001152320">
    <property type="component" value="Chromosome 16"/>
</dbReference>
<feature type="region of interest" description="Disordered" evidence="12">
    <location>
        <begin position="111"/>
        <end position="133"/>
    </location>
</feature>
<dbReference type="PROSITE" id="PS51793">
    <property type="entry name" value="MIS18"/>
    <property type="match status" value="1"/>
</dbReference>
<name>A0A9Q0YQJ9_HOLLE</name>
<dbReference type="GO" id="GO:0000775">
    <property type="term" value="C:chromosome, centromeric region"/>
    <property type="evidence" value="ECO:0007669"/>
    <property type="project" value="UniProtKB-SubCell"/>
</dbReference>
<evidence type="ECO:0000256" key="3">
    <source>
        <dbReference type="ARBA" id="ARBA00004584"/>
    </source>
</evidence>
<evidence type="ECO:0000256" key="8">
    <source>
        <dbReference type="ARBA" id="ARBA00022833"/>
    </source>
</evidence>
<keyword evidence="10" id="KW-0131">Cell cycle</keyword>
<dbReference type="GO" id="GO:0051301">
    <property type="term" value="P:cell division"/>
    <property type="evidence" value="ECO:0007669"/>
    <property type="project" value="UniProtKB-KW"/>
</dbReference>
<evidence type="ECO:0000256" key="5">
    <source>
        <dbReference type="ARBA" id="ARBA00022618"/>
    </source>
</evidence>
<evidence type="ECO:0000256" key="7">
    <source>
        <dbReference type="ARBA" id="ARBA00022776"/>
    </source>
</evidence>
<protein>
    <submittedName>
        <fullName evidence="14">Protein Mis18-alpha</fullName>
    </submittedName>
</protein>
<feature type="compositionally biased region" description="Basic and acidic residues" evidence="12">
    <location>
        <begin position="124"/>
        <end position="133"/>
    </location>
</feature>
<dbReference type="GO" id="GO:0005634">
    <property type="term" value="C:nucleus"/>
    <property type="evidence" value="ECO:0007669"/>
    <property type="project" value="UniProtKB-SubCell"/>
</dbReference>